<organism evidence="1 2">
    <name type="scientific">Candidatus Buchananbacteria bacterium RBG_13_36_9</name>
    <dbReference type="NCBI Taxonomy" id="1797530"/>
    <lineage>
        <taxon>Bacteria</taxon>
        <taxon>Candidatus Buchananiibacteriota</taxon>
    </lineage>
</organism>
<sequence length="66" mass="7604">MNEESHEITVKTHPCHCGHIIRFLVTDGREPLTEKFRQALTNRNIFIVKKGQIICCPSCEKKITIP</sequence>
<comment type="caution">
    <text evidence="1">The sequence shown here is derived from an EMBL/GenBank/DDBJ whole genome shotgun (WGS) entry which is preliminary data.</text>
</comment>
<protein>
    <submittedName>
        <fullName evidence="1">Uncharacterized protein</fullName>
    </submittedName>
</protein>
<dbReference type="AlphaFoldDB" id="A0A1G1XR13"/>
<gene>
    <name evidence="1" type="ORF">A2Y82_04405</name>
</gene>
<name>A0A1G1XR13_9BACT</name>
<evidence type="ECO:0000313" key="1">
    <source>
        <dbReference type="EMBL" id="OGY42374.1"/>
    </source>
</evidence>
<evidence type="ECO:0000313" key="2">
    <source>
        <dbReference type="Proteomes" id="UP000176498"/>
    </source>
</evidence>
<dbReference type="Proteomes" id="UP000176498">
    <property type="component" value="Unassembled WGS sequence"/>
</dbReference>
<dbReference type="EMBL" id="MHHZ01000004">
    <property type="protein sequence ID" value="OGY42374.1"/>
    <property type="molecule type" value="Genomic_DNA"/>
</dbReference>
<accession>A0A1G1XR13</accession>
<reference evidence="1 2" key="1">
    <citation type="journal article" date="2016" name="Nat. Commun.">
        <title>Thousands of microbial genomes shed light on interconnected biogeochemical processes in an aquifer system.</title>
        <authorList>
            <person name="Anantharaman K."/>
            <person name="Brown C.T."/>
            <person name="Hug L.A."/>
            <person name="Sharon I."/>
            <person name="Castelle C.J."/>
            <person name="Probst A.J."/>
            <person name="Thomas B.C."/>
            <person name="Singh A."/>
            <person name="Wilkins M.J."/>
            <person name="Karaoz U."/>
            <person name="Brodie E.L."/>
            <person name="Williams K.H."/>
            <person name="Hubbard S.S."/>
            <person name="Banfield J.F."/>
        </authorList>
    </citation>
    <scope>NUCLEOTIDE SEQUENCE [LARGE SCALE GENOMIC DNA]</scope>
</reference>
<proteinExistence type="predicted"/>